<proteinExistence type="predicted"/>
<reference evidence="3" key="1">
    <citation type="journal article" date="2019" name="Int. J. Syst. Evol. Microbiol.">
        <title>The Global Catalogue of Microorganisms (GCM) 10K type strain sequencing project: providing services to taxonomists for standard genome sequencing and annotation.</title>
        <authorList>
            <consortium name="The Broad Institute Genomics Platform"/>
            <consortium name="The Broad Institute Genome Sequencing Center for Infectious Disease"/>
            <person name="Wu L."/>
            <person name="Ma J."/>
        </authorList>
    </citation>
    <scope>NUCLEOTIDE SEQUENCE [LARGE SCALE GENOMIC DNA]</scope>
    <source>
        <strain evidence="3">CCTCC AB 2017081</strain>
    </source>
</reference>
<protein>
    <submittedName>
        <fullName evidence="2">Chromosome partitioning protein</fullName>
    </submittedName>
</protein>
<dbReference type="InterPro" id="IPR027417">
    <property type="entry name" value="P-loop_NTPase"/>
</dbReference>
<accession>A0ABV7Z5L1</accession>
<evidence type="ECO:0000256" key="1">
    <source>
        <dbReference type="SAM" id="MobiDB-lite"/>
    </source>
</evidence>
<dbReference type="RefSeq" id="WP_322474223.1">
    <property type="nucleotide sequence ID" value="NZ_JBHRZG010000006.1"/>
</dbReference>
<name>A0ABV7Z5L1_9DEIO</name>
<comment type="caution">
    <text evidence="2">The sequence shown here is derived from an EMBL/GenBank/DDBJ whole genome shotgun (WGS) entry which is preliminary data.</text>
</comment>
<dbReference type="EMBL" id="JBHRZG010000006">
    <property type="protein sequence ID" value="MFC3832368.1"/>
    <property type="molecule type" value="Genomic_DNA"/>
</dbReference>
<feature type="region of interest" description="Disordered" evidence="1">
    <location>
        <begin position="516"/>
        <end position="540"/>
    </location>
</feature>
<dbReference type="PANTHER" id="PTHR32309">
    <property type="entry name" value="TYROSINE-PROTEIN KINASE"/>
    <property type="match status" value="1"/>
</dbReference>
<dbReference type="Proteomes" id="UP001595803">
    <property type="component" value="Unassembled WGS sequence"/>
</dbReference>
<dbReference type="InterPro" id="IPR050445">
    <property type="entry name" value="Bact_polysacc_biosynth/exp"/>
</dbReference>
<dbReference type="PANTHER" id="PTHR32309:SF31">
    <property type="entry name" value="CAPSULAR EXOPOLYSACCHARIDE FAMILY"/>
    <property type="match status" value="1"/>
</dbReference>
<keyword evidence="3" id="KW-1185">Reference proteome</keyword>
<evidence type="ECO:0000313" key="2">
    <source>
        <dbReference type="EMBL" id="MFC3832368.1"/>
    </source>
</evidence>
<dbReference type="SUPFAM" id="SSF52540">
    <property type="entry name" value="P-loop containing nucleoside triphosphate hydrolases"/>
    <property type="match status" value="1"/>
</dbReference>
<evidence type="ECO:0000313" key="3">
    <source>
        <dbReference type="Proteomes" id="UP001595803"/>
    </source>
</evidence>
<gene>
    <name evidence="2" type="ORF">ACFOSB_05815</name>
</gene>
<dbReference type="Gene3D" id="3.40.50.300">
    <property type="entry name" value="P-loop containing nucleotide triphosphate hydrolases"/>
    <property type="match status" value="1"/>
</dbReference>
<organism evidence="2 3">
    <name type="scientific">Deinococcus rufus</name>
    <dbReference type="NCBI Taxonomy" id="2136097"/>
    <lineage>
        <taxon>Bacteria</taxon>
        <taxon>Thermotogati</taxon>
        <taxon>Deinococcota</taxon>
        <taxon>Deinococci</taxon>
        <taxon>Deinococcales</taxon>
        <taxon>Deinococcaceae</taxon>
        <taxon>Deinococcus</taxon>
    </lineage>
</organism>
<sequence>MRSGPVHDDIELRQVLRHLRPAAVGIALATILTTAGTYAAQRGQPRVYESVASVMSVTGARDAADLDITASAPPVTPTAVDEVLHSAALVSDIIGRLPASGLPAEQADALAGTLRAELRTREFRHLLVRARVDQQQRGVYGIVARADRAETAQALAGAAARSLLAWDAQRARYRYVVARQALENQIARTSTLLPDSEPGGAREQLIRTVWQLKLLEVTATGTLTLVARPVTPDGPIAPRPTRDAALAGLLTLLGTSAAALLVQAVRRRVRSAADLDRLGLPVLGDLPLTGPLPDLVLRSHRGPLHDAVGFLRVQLLPLLARAPLPVLVICGTRAGQGTSAVVATLAANLGDSGLRILIVDARGSASRQRHLWPLHVAPWVPLPGAAVNPAYGVATTLSGACHDPQVAQVARVGGRIDLLPADTDDSPTGPPPGVHHPAFADLLRQWSAAYDAVLIDAPPLLDCPDALAAAPGTAGVLLVADLGVARSPDLEWALTVADAAGVPVLGGVLTRQRGGRVTATAHRLDSGADRPQPALHPERR</sequence>